<evidence type="ECO:0000259" key="10">
    <source>
        <dbReference type="PROSITE" id="PS50929"/>
    </source>
</evidence>
<evidence type="ECO:0000256" key="6">
    <source>
        <dbReference type="ARBA" id="ARBA00022989"/>
    </source>
</evidence>
<proteinExistence type="predicted"/>
<dbReference type="PANTHER" id="PTHR43394:SF1">
    <property type="entry name" value="ATP-BINDING CASSETTE SUB-FAMILY B MEMBER 10, MITOCHONDRIAL"/>
    <property type="match status" value="1"/>
</dbReference>
<evidence type="ECO:0000256" key="1">
    <source>
        <dbReference type="ARBA" id="ARBA00004651"/>
    </source>
</evidence>
<evidence type="ECO:0000256" key="8">
    <source>
        <dbReference type="SAM" id="Phobius"/>
    </source>
</evidence>
<dbReference type="GO" id="GO:0005886">
    <property type="term" value="C:plasma membrane"/>
    <property type="evidence" value="ECO:0007669"/>
    <property type="project" value="UniProtKB-SubCell"/>
</dbReference>
<dbReference type="Proteomes" id="UP000270927">
    <property type="component" value="Unassembled WGS sequence"/>
</dbReference>
<evidence type="ECO:0000313" key="11">
    <source>
        <dbReference type="EMBL" id="ROT47566.1"/>
    </source>
</evidence>
<keyword evidence="3 8" id="KW-0812">Transmembrane</keyword>
<keyword evidence="5 11" id="KW-0067">ATP-binding</keyword>
<feature type="domain" description="ABC transporter" evidence="9">
    <location>
        <begin position="352"/>
        <end position="585"/>
    </location>
</feature>
<dbReference type="Pfam" id="PF00005">
    <property type="entry name" value="ABC_tran"/>
    <property type="match status" value="1"/>
</dbReference>
<dbReference type="EMBL" id="RARA01000021">
    <property type="protein sequence ID" value="ROT47566.1"/>
    <property type="molecule type" value="Genomic_DNA"/>
</dbReference>
<dbReference type="Pfam" id="PF00664">
    <property type="entry name" value="ABC_membrane"/>
    <property type="match status" value="1"/>
</dbReference>
<feature type="domain" description="ABC transmembrane type-1" evidence="10">
    <location>
        <begin position="45"/>
        <end position="318"/>
    </location>
</feature>
<keyword evidence="12" id="KW-1185">Reference proteome</keyword>
<keyword evidence="2" id="KW-0813">Transport</keyword>
<dbReference type="PROSITE" id="PS50893">
    <property type="entry name" value="ABC_TRANSPORTER_2"/>
    <property type="match status" value="1"/>
</dbReference>
<keyword evidence="6 8" id="KW-1133">Transmembrane helix</keyword>
<name>A0A3N2QCM3_9BACT</name>
<gene>
    <name evidence="11" type="ORF">EDM02_01845</name>
</gene>
<evidence type="ECO:0000259" key="9">
    <source>
        <dbReference type="PROSITE" id="PS50893"/>
    </source>
</evidence>
<feature type="transmembrane region" description="Helical" evidence="8">
    <location>
        <begin position="291"/>
        <end position="310"/>
    </location>
</feature>
<dbReference type="SMART" id="SM00382">
    <property type="entry name" value="AAA"/>
    <property type="match status" value="1"/>
</dbReference>
<evidence type="ECO:0000313" key="12">
    <source>
        <dbReference type="Proteomes" id="UP000270927"/>
    </source>
</evidence>
<keyword evidence="4" id="KW-0547">Nucleotide-binding</keyword>
<comment type="subcellular location">
    <subcellularLocation>
        <location evidence="1">Cell membrane</location>
        <topology evidence="1">Multi-pass membrane protein</topology>
    </subcellularLocation>
</comment>
<sequence>MIRNMRNAINQYKKLPTHFFSFIIFFLKPYMGRWFLMLCCIAYLALCASLEPFSLKLIINHVLNNETNRIAQVGIFISFFIAIRLTHFLSAFAVDTLLAYVHPNIGQDIVAELLNNLWFHNEAFYQEELLGSLASKISTIQHAVKNILDNSRRIFRFFFEILFACLFTSFIHPIYILVILGWAITFVTFGLLFALRLNILSYKLSESANEALGKIIDVISNIFTVKIFYHYNHENRYISTYLKAVANRDKDFRLLQAKSWIILDIFCLLLSLGMILLLIKLVHTSMITPGNFTFIVMVTSSLTATFFWILEQLEDFINNIGAGRQSLEVFFENINLKEIHLQKPLFIRDGTIKFDNVAFQYGQEQIFKHLFVDIKGGEKVGLVGVSGSGKSTFIKLILRVIEPSNGCILIDGMDISTVSQASIMKAIAYVNQDPMLFHRSIKENIKYGHPNASDAEVIAASKKAYIDDFIMSLPEGYNELVGEKGIKLSGGQRQRIAIARAFLKPSKILIMDEATSSLDTITEKYIQNSLAQLTINRTTIIVAHRLSTVAKLDRILVFDQGKVVEEGTPDNLLKKRGFYKKLWDKSIDGLLPENLGIAKEQYCT</sequence>
<dbReference type="PROSITE" id="PS00211">
    <property type="entry name" value="ABC_TRANSPORTER_1"/>
    <property type="match status" value="1"/>
</dbReference>
<evidence type="ECO:0000256" key="3">
    <source>
        <dbReference type="ARBA" id="ARBA00022692"/>
    </source>
</evidence>
<accession>A0A3N2QCM3</accession>
<protein>
    <submittedName>
        <fullName evidence="11">ABC transporter ATP-binding protein</fullName>
    </submittedName>
</protein>
<keyword evidence="7 8" id="KW-0472">Membrane</keyword>
<evidence type="ECO:0000256" key="4">
    <source>
        <dbReference type="ARBA" id="ARBA00022741"/>
    </source>
</evidence>
<dbReference type="InterPro" id="IPR039421">
    <property type="entry name" value="Type_1_exporter"/>
</dbReference>
<evidence type="ECO:0000256" key="2">
    <source>
        <dbReference type="ARBA" id="ARBA00022448"/>
    </source>
</evidence>
<dbReference type="Gene3D" id="1.20.1560.10">
    <property type="entry name" value="ABC transporter type 1, transmembrane domain"/>
    <property type="match status" value="1"/>
</dbReference>
<feature type="transmembrane region" description="Helical" evidence="8">
    <location>
        <begin position="260"/>
        <end position="279"/>
    </location>
</feature>
<feature type="transmembrane region" description="Helical" evidence="8">
    <location>
        <begin position="71"/>
        <end position="94"/>
    </location>
</feature>
<organism evidence="11 12">
    <name type="scientific">Candidatus Cardinium hertigii</name>
    <dbReference type="NCBI Taxonomy" id="247481"/>
    <lineage>
        <taxon>Bacteria</taxon>
        <taxon>Pseudomonadati</taxon>
        <taxon>Bacteroidota</taxon>
        <taxon>Cytophagia</taxon>
        <taxon>Cytophagales</taxon>
        <taxon>Amoebophilaceae</taxon>
        <taxon>Candidatus Cardinium</taxon>
    </lineage>
</organism>
<evidence type="ECO:0000256" key="7">
    <source>
        <dbReference type="ARBA" id="ARBA00023136"/>
    </source>
</evidence>
<dbReference type="OrthoDB" id="9769115at2"/>
<dbReference type="InterPro" id="IPR036640">
    <property type="entry name" value="ABC1_TM_sf"/>
</dbReference>
<dbReference type="InterPro" id="IPR011527">
    <property type="entry name" value="ABC1_TM_dom"/>
</dbReference>
<dbReference type="GO" id="GO:0005524">
    <property type="term" value="F:ATP binding"/>
    <property type="evidence" value="ECO:0007669"/>
    <property type="project" value="UniProtKB-KW"/>
</dbReference>
<dbReference type="GO" id="GO:0016887">
    <property type="term" value="F:ATP hydrolysis activity"/>
    <property type="evidence" value="ECO:0007669"/>
    <property type="project" value="InterPro"/>
</dbReference>
<reference evidence="11 12" key="1">
    <citation type="submission" date="2018-09" db="EMBL/GenBank/DDBJ databases">
        <title>Comparative Genomics of Wolbachia-Cardinium Dual Endosymbiosis in a Plant-Parasitic Nematode.</title>
        <authorList>
            <person name="Brown A.M.V."/>
            <person name="Wasala S.K."/>
            <person name="Howe D.K."/>
            <person name="Peetz A.B."/>
            <person name="Zasada I.A."/>
            <person name="Denver D.R."/>
        </authorList>
    </citation>
    <scope>NUCLEOTIDE SEQUENCE [LARGE SCALE GENOMIC DNA]</scope>
    <source>
        <strain evidence="11 12">Pp_1</strain>
    </source>
</reference>
<comment type="caution">
    <text evidence="11">The sequence shown here is derived from an EMBL/GenBank/DDBJ whole genome shotgun (WGS) entry which is preliminary data.</text>
</comment>
<dbReference type="InterPro" id="IPR027417">
    <property type="entry name" value="P-loop_NTPase"/>
</dbReference>
<dbReference type="FunFam" id="3.40.50.300:FF:000287">
    <property type="entry name" value="Multidrug ABC transporter ATP-binding protein"/>
    <property type="match status" value="1"/>
</dbReference>
<dbReference type="GO" id="GO:0015421">
    <property type="term" value="F:ABC-type oligopeptide transporter activity"/>
    <property type="evidence" value="ECO:0007669"/>
    <property type="project" value="TreeGrafter"/>
</dbReference>
<dbReference type="InterPro" id="IPR003593">
    <property type="entry name" value="AAA+_ATPase"/>
</dbReference>
<dbReference type="InterPro" id="IPR003439">
    <property type="entry name" value="ABC_transporter-like_ATP-bd"/>
</dbReference>
<dbReference type="Gene3D" id="3.40.50.300">
    <property type="entry name" value="P-loop containing nucleotide triphosphate hydrolases"/>
    <property type="match status" value="1"/>
</dbReference>
<evidence type="ECO:0000256" key="5">
    <source>
        <dbReference type="ARBA" id="ARBA00022840"/>
    </source>
</evidence>
<dbReference type="AlphaFoldDB" id="A0A3N2QCM3"/>
<dbReference type="InterPro" id="IPR017871">
    <property type="entry name" value="ABC_transporter-like_CS"/>
</dbReference>
<dbReference type="SUPFAM" id="SSF52540">
    <property type="entry name" value="P-loop containing nucleoside triphosphate hydrolases"/>
    <property type="match status" value="1"/>
</dbReference>
<dbReference type="PROSITE" id="PS50929">
    <property type="entry name" value="ABC_TM1F"/>
    <property type="match status" value="1"/>
</dbReference>
<dbReference type="PANTHER" id="PTHR43394">
    <property type="entry name" value="ATP-DEPENDENT PERMEASE MDL1, MITOCHONDRIAL"/>
    <property type="match status" value="1"/>
</dbReference>
<dbReference type="SUPFAM" id="SSF90123">
    <property type="entry name" value="ABC transporter transmembrane region"/>
    <property type="match status" value="1"/>
</dbReference>